<accession>A0ABQ9XS02</accession>
<feature type="compositionally biased region" description="Polar residues" evidence="1">
    <location>
        <begin position="100"/>
        <end position="144"/>
    </location>
</feature>
<dbReference type="InterPro" id="IPR000242">
    <property type="entry name" value="PTP_cat"/>
</dbReference>
<feature type="region of interest" description="Disordered" evidence="1">
    <location>
        <begin position="99"/>
        <end position="144"/>
    </location>
</feature>
<protein>
    <recommendedName>
        <fullName evidence="2">Tyrosine specific protein phosphatases domain-containing protein</fullName>
    </recommendedName>
</protein>
<evidence type="ECO:0000313" key="3">
    <source>
        <dbReference type="EMBL" id="KAK2954195.1"/>
    </source>
</evidence>
<dbReference type="InterPro" id="IPR029021">
    <property type="entry name" value="Prot-tyrosine_phosphatase-like"/>
</dbReference>
<dbReference type="GO" id="GO:0016787">
    <property type="term" value="F:hydrolase activity"/>
    <property type="evidence" value="ECO:0007669"/>
    <property type="project" value="UniProtKB-KW"/>
</dbReference>
<dbReference type="InterPro" id="IPR050561">
    <property type="entry name" value="PTP"/>
</dbReference>
<evidence type="ECO:0000256" key="1">
    <source>
        <dbReference type="SAM" id="MobiDB-lite"/>
    </source>
</evidence>
<dbReference type="InterPro" id="IPR003595">
    <property type="entry name" value="Tyr_Pase_cat"/>
</dbReference>
<keyword evidence="3" id="KW-0378">Hydrolase</keyword>
<comment type="caution">
    <text evidence="3">The sequence shown here is derived from an EMBL/GenBank/DDBJ whole genome shotgun (WGS) entry which is preliminary data.</text>
</comment>
<gene>
    <name evidence="3" type="ORF">BLNAU_10850</name>
</gene>
<reference evidence="3 4" key="1">
    <citation type="journal article" date="2022" name="bioRxiv">
        <title>Genomics of Preaxostyla Flagellates Illuminates Evolutionary Transitions and the Path Towards Mitochondrial Loss.</title>
        <authorList>
            <person name="Novak L.V.F."/>
            <person name="Treitli S.C."/>
            <person name="Pyrih J."/>
            <person name="Halakuc P."/>
            <person name="Pipaliya S.V."/>
            <person name="Vacek V."/>
            <person name="Brzon O."/>
            <person name="Soukal P."/>
            <person name="Eme L."/>
            <person name="Dacks J.B."/>
            <person name="Karnkowska A."/>
            <person name="Elias M."/>
            <person name="Hampl V."/>
        </authorList>
    </citation>
    <scope>NUCLEOTIDE SEQUENCE [LARGE SCALE GENOMIC DNA]</scope>
    <source>
        <strain evidence="3">NAU3</strain>
        <tissue evidence="3">Gut</tissue>
    </source>
</reference>
<organism evidence="3 4">
    <name type="scientific">Blattamonas nauphoetae</name>
    <dbReference type="NCBI Taxonomy" id="2049346"/>
    <lineage>
        <taxon>Eukaryota</taxon>
        <taxon>Metamonada</taxon>
        <taxon>Preaxostyla</taxon>
        <taxon>Oxymonadida</taxon>
        <taxon>Blattamonas</taxon>
    </lineage>
</organism>
<sequence>MSKGTRRSVNSTLFETPLWNFLITDCPTVDTLPQFKKTIQKYNCHHVVRLCESTYPPSELSDIQCAVLEFEFPDGNKPPKYIIEQWFDLLESLRPDVFPSSAQSSQKQVDQQPPTTAMSSLDASTEQADPMKTQTPSTEQYNPKNPTVCTHCIAGLGRAPMLVCLAMMAYDYDISGLEVVNTIRKLRPGALNSEQVRFIMDFEKERMKLNRKKRMHKHKQGDSGCSIM</sequence>
<evidence type="ECO:0000313" key="4">
    <source>
        <dbReference type="Proteomes" id="UP001281761"/>
    </source>
</evidence>
<proteinExistence type="predicted"/>
<dbReference type="PANTHER" id="PTHR23339">
    <property type="entry name" value="TYROSINE SPECIFIC PROTEIN PHOSPHATASE AND DUAL SPECIFICITY PROTEIN PHOSPHATASE"/>
    <property type="match status" value="1"/>
</dbReference>
<dbReference type="PROSITE" id="PS50056">
    <property type="entry name" value="TYR_PHOSPHATASE_2"/>
    <property type="match status" value="1"/>
</dbReference>
<dbReference type="Proteomes" id="UP001281761">
    <property type="component" value="Unassembled WGS sequence"/>
</dbReference>
<dbReference type="InterPro" id="IPR000387">
    <property type="entry name" value="Tyr_Pase_dom"/>
</dbReference>
<dbReference type="SUPFAM" id="SSF52799">
    <property type="entry name" value="(Phosphotyrosine protein) phosphatases II"/>
    <property type="match status" value="1"/>
</dbReference>
<dbReference type="SMART" id="SM00404">
    <property type="entry name" value="PTPc_motif"/>
    <property type="match status" value="1"/>
</dbReference>
<evidence type="ECO:0000259" key="2">
    <source>
        <dbReference type="PROSITE" id="PS50056"/>
    </source>
</evidence>
<dbReference type="EMBL" id="JARBJD010000081">
    <property type="protein sequence ID" value="KAK2954195.1"/>
    <property type="molecule type" value="Genomic_DNA"/>
</dbReference>
<feature type="domain" description="Tyrosine specific protein phosphatases" evidence="2">
    <location>
        <begin position="144"/>
        <end position="198"/>
    </location>
</feature>
<dbReference type="Gene3D" id="3.90.190.10">
    <property type="entry name" value="Protein tyrosine phosphatase superfamily"/>
    <property type="match status" value="1"/>
</dbReference>
<name>A0ABQ9XS02_9EUKA</name>
<dbReference type="Pfam" id="PF00102">
    <property type="entry name" value="Y_phosphatase"/>
    <property type="match status" value="1"/>
</dbReference>
<keyword evidence="4" id="KW-1185">Reference proteome</keyword>